<evidence type="ECO:0000313" key="4">
    <source>
        <dbReference type="Proteomes" id="UP000183015"/>
    </source>
</evidence>
<feature type="transmembrane region" description="Helical" evidence="2">
    <location>
        <begin position="551"/>
        <end position="570"/>
    </location>
</feature>
<feature type="compositionally biased region" description="Low complexity" evidence="1">
    <location>
        <begin position="149"/>
        <end position="162"/>
    </location>
</feature>
<dbReference type="eggNOG" id="ENOG5033RA4">
    <property type="taxonomic scope" value="Bacteria"/>
</dbReference>
<organism evidence="3 4">
    <name type="scientific">Streptacidiphilus jiangxiensis</name>
    <dbReference type="NCBI Taxonomy" id="235985"/>
    <lineage>
        <taxon>Bacteria</taxon>
        <taxon>Bacillati</taxon>
        <taxon>Actinomycetota</taxon>
        <taxon>Actinomycetes</taxon>
        <taxon>Kitasatosporales</taxon>
        <taxon>Streptomycetaceae</taxon>
        <taxon>Streptacidiphilus</taxon>
    </lineage>
</organism>
<dbReference type="AlphaFoldDB" id="A0A1H7Y0M0"/>
<feature type="compositionally biased region" description="Low complexity" evidence="1">
    <location>
        <begin position="318"/>
        <end position="347"/>
    </location>
</feature>
<dbReference type="Proteomes" id="UP000183015">
    <property type="component" value="Unassembled WGS sequence"/>
</dbReference>
<dbReference type="RefSeq" id="WP_143094689.1">
    <property type="nucleotide sequence ID" value="NZ_FOAZ01000026.1"/>
</dbReference>
<name>A0A1H7Y0M0_STRJI</name>
<feature type="compositionally biased region" description="Low complexity" evidence="1">
    <location>
        <begin position="111"/>
        <end position="121"/>
    </location>
</feature>
<feature type="region of interest" description="Disordered" evidence="1">
    <location>
        <begin position="1"/>
        <end position="350"/>
    </location>
</feature>
<keyword evidence="2" id="KW-1133">Transmembrane helix</keyword>
<keyword evidence="2" id="KW-0472">Membrane</keyword>
<feature type="compositionally biased region" description="Pro residues" evidence="1">
    <location>
        <begin position="50"/>
        <end position="71"/>
    </location>
</feature>
<feature type="transmembrane region" description="Helical" evidence="2">
    <location>
        <begin position="403"/>
        <end position="436"/>
    </location>
</feature>
<keyword evidence="4" id="KW-1185">Reference proteome</keyword>
<dbReference type="OrthoDB" id="4339136at2"/>
<dbReference type="STRING" id="235985.SAMN05414137_12636"/>
<sequence>MSEYPQSWSGYPIDPAATPAPSEGDAADAAARTAYLPPVPAAPQGYPEHPQYPPYPAPPQEAPAGLPPYPAHPLAEQPPGYPAPTPSAPGAGFPAHPADQAFQGHQGQGHLGQDYQGYQGHPAAGLAGQGYPGQAGADQTALLPPIPGQPESEPESSSTGQSRFDHIQAKYGAAAEQPQTPAPAAPAPVEAGQGPSWPDGWDRPASPPRAWAPAPQPAAPFPPGGYGHDPLSPTTDPLGAPAGAHQPYAGPGPSFPTPGPVPQAAAYTGPAPVGDPLGAPVGPHQPFPPQGPFPGPGAPQQSFGQDAAGGGSLREAFAAAQPTGPGAGAPQGPFAGPGAPQQALGQDAAGGGSLREAFAAAQPTGPRAGQAAAVVAPAVAAAPPARSGSPIIDPGVQPGAITLVLGALIGVAALAGKFGLVVPVALLQAVTAAGWFRLNGMWPARQGIALAALGGFVADAAILAASAHSTGPAILAGALGGFFLLVLILQIFRPSNPDERFYALTVCASATVVTVLAGAYLAVGSGKAVLAGAIAAGVSAAVSAALRKPAVAGFAAGGLLGVLVGGGLGLATGLGLTQGLLLGLGAGVCALIGRRVAAYDFPSRFVHMTAGIALPLALAAPMVYLIAR</sequence>
<feature type="transmembrane region" description="Helical" evidence="2">
    <location>
        <begin position="448"/>
        <end position="467"/>
    </location>
</feature>
<feature type="transmembrane region" description="Helical" evidence="2">
    <location>
        <begin position="605"/>
        <end position="627"/>
    </location>
</feature>
<gene>
    <name evidence="3" type="ORF">SAMN05414137_12636</name>
</gene>
<dbReference type="EMBL" id="FOAZ01000026">
    <property type="protein sequence ID" value="SEM39533.1"/>
    <property type="molecule type" value="Genomic_DNA"/>
</dbReference>
<feature type="compositionally biased region" description="Pro residues" evidence="1">
    <location>
        <begin position="283"/>
        <end position="297"/>
    </location>
</feature>
<feature type="transmembrane region" description="Helical" evidence="2">
    <location>
        <begin position="501"/>
        <end position="522"/>
    </location>
</feature>
<evidence type="ECO:0000256" key="1">
    <source>
        <dbReference type="SAM" id="MobiDB-lite"/>
    </source>
</evidence>
<feature type="compositionally biased region" description="Pro residues" evidence="1">
    <location>
        <begin position="214"/>
        <end position="223"/>
    </location>
</feature>
<protein>
    <submittedName>
        <fullName evidence="3">Uncharacterized membrane protein YfcA</fullName>
    </submittedName>
</protein>
<keyword evidence="2" id="KW-0812">Transmembrane</keyword>
<proteinExistence type="predicted"/>
<reference evidence="4" key="1">
    <citation type="submission" date="2016-10" db="EMBL/GenBank/DDBJ databases">
        <authorList>
            <person name="Varghese N."/>
        </authorList>
    </citation>
    <scope>NUCLEOTIDE SEQUENCE [LARGE SCALE GENOMIC DNA]</scope>
    <source>
        <strain evidence="4">DSM 45096 / BCRC 16803 / CGMCC 4.1857 / CIP 109030 / JCM 12277 / KCTC 19219 / NBRC 100920 / 33214</strain>
    </source>
</reference>
<evidence type="ECO:0000313" key="3">
    <source>
        <dbReference type="EMBL" id="SEM39533.1"/>
    </source>
</evidence>
<accession>A0A1H7Y0M0</accession>
<feature type="transmembrane region" description="Helical" evidence="2">
    <location>
        <begin position="473"/>
        <end position="492"/>
    </location>
</feature>
<evidence type="ECO:0000256" key="2">
    <source>
        <dbReference type="SAM" id="Phobius"/>
    </source>
</evidence>
<feature type="transmembrane region" description="Helical" evidence="2">
    <location>
        <begin position="528"/>
        <end position="546"/>
    </location>
</feature>